<keyword evidence="2" id="KW-1185">Reference proteome</keyword>
<protein>
    <submittedName>
        <fullName evidence="1">Uncharacterized protein</fullName>
    </submittedName>
</protein>
<proteinExistence type="predicted"/>
<dbReference type="EMBL" id="FVZE01000018">
    <property type="protein sequence ID" value="SLK12218.1"/>
    <property type="molecule type" value="Genomic_DNA"/>
</dbReference>
<gene>
    <name evidence="1" type="ORF">SAMN06295987_11814</name>
</gene>
<evidence type="ECO:0000313" key="1">
    <source>
        <dbReference type="EMBL" id="SLK12218.1"/>
    </source>
</evidence>
<accession>A0A1U6IW39</accession>
<organism evidence="1 2">
    <name type="scientific">Novosphingobium mathurense</name>
    <dbReference type="NCBI Taxonomy" id="428990"/>
    <lineage>
        <taxon>Bacteria</taxon>
        <taxon>Pseudomonadati</taxon>
        <taxon>Pseudomonadota</taxon>
        <taxon>Alphaproteobacteria</taxon>
        <taxon>Sphingomonadales</taxon>
        <taxon>Sphingomonadaceae</taxon>
        <taxon>Novosphingobium</taxon>
    </lineage>
</organism>
<evidence type="ECO:0000313" key="2">
    <source>
        <dbReference type="Proteomes" id="UP000190989"/>
    </source>
</evidence>
<name>A0A1U6IW39_9SPHN</name>
<reference evidence="2" key="1">
    <citation type="submission" date="2017-02" db="EMBL/GenBank/DDBJ databases">
        <authorList>
            <person name="Varghese N."/>
            <person name="Submissions S."/>
        </authorList>
    </citation>
    <scope>NUCLEOTIDE SEQUENCE [LARGE SCALE GENOMIC DNA]</scope>
    <source>
        <strain evidence="2">SM117</strain>
    </source>
</reference>
<dbReference type="RefSeq" id="WP_079732030.1">
    <property type="nucleotide sequence ID" value="NZ_FVZE01000018.1"/>
</dbReference>
<dbReference type="Proteomes" id="UP000190989">
    <property type="component" value="Unassembled WGS sequence"/>
</dbReference>
<sequence length="92" mass="10402">MATITGFDKLTKTLDEASRAFKELDGTITEVRFDPNDRASIDEAIRTMENAIDQKMDAFRSNPMVAQLIRQMKARYRDGILARAESARTCSN</sequence>
<dbReference type="AlphaFoldDB" id="A0A1U6IW39"/>
<dbReference type="STRING" id="428990.SAMN06295987_11814"/>